<dbReference type="STRING" id="106549.A0A540KNH5"/>
<proteinExistence type="predicted"/>
<gene>
    <name evidence="2" type="ORF">C1H46_038673</name>
</gene>
<dbReference type="AlphaFoldDB" id="A0A540KNH5"/>
<name>A0A540KNH5_MALBA</name>
<dbReference type="InterPro" id="IPR051442">
    <property type="entry name" value="B3_domain"/>
</dbReference>
<dbReference type="PANTHER" id="PTHR34269">
    <property type="entry name" value="TRANSCRIPTION FACTOR B3-DOMAIN FAMILY-RELATED"/>
    <property type="match status" value="1"/>
</dbReference>
<evidence type="ECO:0000256" key="1">
    <source>
        <dbReference type="SAM" id="MobiDB-lite"/>
    </source>
</evidence>
<evidence type="ECO:0008006" key="4">
    <source>
        <dbReference type="Google" id="ProtNLM"/>
    </source>
</evidence>
<dbReference type="EMBL" id="VIEB01001073">
    <property type="protein sequence ID" value="TQD75776.1"/>
    <property type="molecule type" value="Genomic_DNA"/>
</dbReference>
<reference evidence="2 3" key="1">
    <citation type="journal article" date="2019" name="G3 (Bethesda)">
        <title>Sequencing of a Wild Apple (Malus baccata) Genome Unravels the Differences Between Cultivated and Wild Apple Species Regarding Disease Resistance and Cold Tolerance.</title>
        <authorList>
            <person name="Chen X."/>
        </authorList>
    </citation>
    <scope>NUCLEOTIDE SEQUENCE [LARGE SCALE GENOMIC DNA]</scope>
    <source>
        <strain evidence="3">cv. Shandingzi</strain>
        <tissue evidence="2">Leaves</tissue>
    </source>
</reference>
<accession>A0A540KNH5</accession>
<dbReference type="PANTHER" id="PTHR34269:SF11">
    <property type="entry name" value="B3 DOMAIN PROTEIN"/>
    <property type="match status" value="1"/>
</dbReference>
<protein>
    <recommendedName>
        <fullName evidence="4">TF-B3 domain-containing protein</fullName>
    </recommendedName>
</protein>
<keyword evidence="3" id="KW-1185">Reference proteome</keyword>
<feature type="region of interest" description="Disordered" evidence="1">
    <location>
        <begin position="178"/>
        <end position="204"/>
    </location>
</feature>
<comment type="caution">
    <text evidence="2">The sequence shown here is derived from an EMBL/GenBank/DDBJ whole genome shotgun (WGS) entry which is preliminary data.</text>
</comment>
<evidence type="ECO:0000313" key="3">
    <source>
        <dbReference type="Proteomes" id="UP000315295"/>
    </source>
</evidence>
<dbReference type="Proteomes" id="UP000315295">
    <property type="component" value="Unassembled WGS sequence"/>
</dbReference>
<evidence type="ECO:0000313" key="2">
    <source>
        <dbReference type="EMBL" id="TQD75776.1"/>
    </source>
</evidence>
<sequence>MAQEEFHSEWKIKKELTAAEAAGCCLYLDMNDVETHIFRYWDRNKIIRVNIDSTPIRVKDVDTNTVHILHFRIYRERRTVFRDGQWVHPSLSPPSPSPLSSPSKEVILGPTDTQCPTLLAVFEGHWRLNFIERRSLGPGDQIGIYYDKTDSYELCFSVLSRRESYKELATQFGKSIPPYTRGRDFDSSTPSEVSINKKRKVDIK</sequence>
<organism evidence="2 3">
    <name type="scientific">Malus baccata</name>
    <name type="common">Siberian crab apple</name>
    <name type="synonym">Pyrus baccata</name>
    <dbReference type="NCBI Taxonomy" id="106549"/>
    <lineage>
        <taxon>Eukaryota</taxon>
        <taxon>Viridiplantae</taxon>
        <taxon>Streptophyta</taxon>
        <taxon>Embryophyta</taxon>
        <taxon>Tracheophyta</taxon>
        <taxon>Spermatophyta</taxon>
        <taxon>Magnoliopsida</taxon>
        <taxon>eudicotyledons</taxon>
        <taxon>Gunneridae</taxon>
        <taxon>Pentapetalae</taxon>
        <taxon>rosids</taxon>
        <taxon>fabids</taxon>
        <taxon>Rosales</taxon>
        <taxon>Rosaceae</taxon>
        <taxon>Amygdaloideae</taxon>
        <taxon>Maleae</taxon>
        <taxon>Malus</taxon>
    </lineage>
</organism>